<sequence length="696" mass="73479">MGRGPARGRRGRDPSTLKAVPGPRSTAFRADIEGLRAVAIVTVLAFHSGLTYASGGFVGVDVFFVLSGYLITSLLLREIDLTGRLSLRRFYLRRARRLLPATAVVLVFSAVVVVLWTPTTQGRVFGLDILAATFYVINWRLADRSVDYLAEGVGASPVQHFWSLAVEEQFYIVWPLLVVLSLVLLRARGGAGALGRSRVSPTAVRTTLAVVVVGVGGASLVWCVATSGQTDPSTYFTTTTRLWELAVGATVAVLASRLPALSARAASVLGWSGLLAICAAALLFSTSTPWPGPATLVPTLGTAAVVVSGLGGREHSVSRLLSARVLVWLGGLSYSIYLWHWPVLVAAEGMLGRTLHPVEGIVAVLVSIVPAWATHRFVENPIRFSSRFSGDRAARRVVAVCVAAGVLAGVAASSPWARTTDALDGITPLPADATADVPESYAQGCQVDAASVEVVTCDYGDVTSDVVVVLAGDSKALQWQPALAELAVEWSWHLVTMTKSGCALSGGIQPFNDEEPYLACVRWNDAALEQVAALSPDVVITSQYANTAYALETSPLGSATGAQMQDDLTRLWGGLTAQGIQVVALLDTPTPPFEVYECVAEHPDALSRCSFDPVLPERENASVLQRAAAAAVPGVEVADLTPWICPEGWCPAVLGDVLTYRQGSHLTKTFVETLVPPLRDVLVPVVAATGAVGADG</sequence>
<dbReference type="PANTHER" id="PTHR23028:SF53">
    <property type="entry name" value="ACYL_TRANSF_3 DOMAIN-CONTAINING PROTEIN"/>
    <property type="match status" value="1"/>
</dbReference>
<evidence type="ECO:0000313" key="4">
    <source>
        <dbReference type="EMBL" id="PFG32512.1"/>
    </source>
</evidence>
<dbReference type="GO" id="GO:0016747">
    <property type="term" value="F:acyltransferase activity, transferring groups other than amino-acyl groups"/>
    <property type="evidence" value="ECO:0007669"/>
    <property type="project" value="InterPro"/>
</dbReference>
<dbReference type="Pfam" id="PF19040">
    <property type="entry name" value="SGNH"/>
    <property type="match status" value="1"/>
</dbReference>
<dbReference type="GO" id="GO:0016020">
    <property type="term" value="C:membrane"/>
    <property type="evidence" value="ECO:0007669"/>
    <property type="project" value="TreeGrafter"/>
</dbReference>
<feature type="transmembrane region" description="Helical" evidence="1">
    <location>
        <begin position="360"/>
        <end position="378"/>
    </location>
</feature>
<gene>
    <name evidence="4" type="ORF">ATL42_0352</name>
</gene>
<accession>A0A2A9E2S5</accession>
<dbReference type="AlphaFoldDB" id="A0A2A9E2S5"/>
<name>A0A2A9E2S5_9MICO</name>
<feature type="transmembrane region" description="Helical" evidence="1">
    <location>
        <begin position="97"/>
        <end position="117"/>
    </location>
</feature>
<dbReference type="Pfam" id="PF01757">
    <property type="entry name" value="Acyl_transf_3"/>
    <property type="match status" value="1"/>
</dbReference>
<keyword evidence="1" id="KW-1133">Transmembrane helix</keyword>
<dbReference type="OrthoDB" id="3404679at2"/>
<dbReference type="EMBL" id="PDJG01000001">
    <property type="protein sequence ID" value="PFG32512.1"/>
    <property type="molecule type" value="Genomic_DNA"/>
</dbReference>
<feature type="domain" description="Acyltransferase 3" evidence="2">
    <location>
        <begin position="30"/>
        <end position="374"/>
    </location>
</feature>
<feature type="transmembrane region" description="Helical" evidence="1">
    <location>
        <begin position="170"/>
        <end position="187"/>
    </location>
</feature>
<comment type="caution">
    <text evidence="4">The sequence shown here is derived from an EMBL/GenBank/DDBJ whole genome shotgun (WGS) entry which is preliminary data.</text>
</comment>
<proteinExistence type="predicted"/>
<feature type="transmembrane region" description="Helical" evidence="1">
    <location>
        <begin position="265"/>
        <end position="284"/>
    </location>
</feature>
<dbReference type="Proteomes" id="UP000225548">
    <property type="component" value="Unassembled WGS sequence"/>
</dbReference>
<reference evidence="4 5" key="1">
    <citation type="submission" date="2017-10" db="EMBL/GenBank/DDBJ databases">
        <title>Sequencing the genomes of 1000 actinobacteria strains.</title>
        <authorList>
            <person name="Klenk H.-P."/>
        </authorList>
    </citation>
    <scope>NUCLEOTIDE SEQUENCE [LARGE SCALE GENOMIC DNA]</scope>
    <source>
        <strain evidence="4 5">DSM 18966</strain>
    </source>
</reference>
<evidence type="ECO:0000313" key="5">
    <source>
        <dbReference type="Proteomes" id="UP000225548"/>
    </source>
</evidence>
<feature type="transmembrane region" description="Helical" evidence="1">
    <location>
        <begin position="34"/>
        <end position="50"/>
    </location>
</feature>
<feature type="transmembrane region" description="Helical" evidence="1">
    <location>
        <begin position="56"/>
        <end position="76"/>
    </location>
</feature>
<dbReference type="GO" id="GO:0009103">
    <property type="term" value="P:lipopolysaccharide biosynthetic process"/>
    <property type="evidence" value="ECO:0007669"/>
    <property type="project" value="TreeGrafter"/>
</dbReference>
<dbReference type="InterPro" id="IPR002656">
    <property type="entry name" value="Acyl_transf_3_dom"/>
</dbReference>
<evidence type="ECO:0000256" key="1">
    <source>
        <dbReference type="SAM" id="Phobius"/>
    </source>
</evidence>
<keyword evidence="5" id="KW-1185">Reference proteome</keyword>
<dbReference type="InterPro" id="IPR043968">
    <property type="entry name" value="SGNH"/>
</dbReference>
<dbReference type="RefSeq" id="WP_098453870.1">
    <property type="nucleotide sequence ID" value="NZ_PDJG01000001.1"/>
</dbReference>
<dbReference type="PANTHER" id="PTHR23028">
    <property type="entry name" value="ACETYLTRANSFERASE"/>
    <property type="match status" value="1"/>
</dbReference>
<feature type="transmembrane region" description="Helical" evidence="1">
    <location>
        <begin position="240"/>
        <end position="258"/>
    </location>
</feature>
<feature type="domain" description="SGNH" evidence="3">
    <location>
        <begin position="453"/>
        <end position="678"/>
    </location>
</feature>
<protein>
    <submittedName>
        <fullName evidence="4">Peptidoglycan/LPS O-acetylase OafA/YrhL</fullName>
    </submittedName>
</protein>
<keyword evidence="1" id="KW-0472">Membrane</keyword>
<evidence type="ECO:0000259" key="2">
    <source>
        <dbReference type="Pfam" id="PF01757"/>
    </source>
</evidence>
<dbReference type="InterPro" id="IPR050879">
    <property type="entry name" value="Acyltransferase_3"/>
</dbReference>
<feature type="transmembrane region" description="Helical" evidence="1">
    <location>
        <begin position="290"/>
        <end position="311"/>
    </location>
</feature>
<feature type="transmembrane region" description="Helical" evidence="1">
    <location>
        <begin position="398"/>
        <end position="417"/>
    </location>
</feature>
<organism evidence="4 5">
    <name type="scientific">Sanguibacter antarcticus</name>
    <dbReference type="NCBI Taxonomy" id="372484"/>
    <lineage>
        <taxon>Bacteria</taxon>
        <taxon>Bacillati</taxon>
        <taxon>Actinomycetota</taxon>
        <taxon>Actinomycetes</taxon>
        <taxon>Micrococcales</taxon>
        <taxon>Sanguibacteraceae</taxon>
        <taxon>Sanguibacter</taxon>
    </lineage>
</organism>
<evidence type="ECO:0000259" key="3">
    <source>
        <dbReference type="Pfam" id="PF19040"/>
    </source>
</evidence>
<keyword evidence="1" id="KW-0812">Transmembrane</keyword>
<feature type="transmembrane region" description="Helical" evidence="1">
    <location>
        <begin position="208"/>
        <end position="228"/>
    </location>
</feature>
<feature type="transmembrane region" description="Helical" evidence="1">
    <location>
        <begin position="323"/>
        <end position="340"/>
    </location>
</feature>